<dbReference type="OrthoDB" id="304912at2"/>
<dbReference type="InterPro" id="IPR038477">
    <property type="entry name" value="ASST_N_sf"/>
</dbReference>
<dbReference type="GO" id="GO:0004062">
    <property type="term" value="F:aryl sulfotransferase activity"/>
    <property type="evidence" value="ECO:0007669"/>
    <property type="project" value="InterPro"/>
</dbReference>
<protein>
    <submittedName>
        <fullName evidence="2">Arylsulfate sulfotransferase</fullName>
    </submittedName>
</protein>
<dbReference type="Proteomes" id="UP000317557">
    <property type="component" value="Unassembled WGS sequence"/>
</dbReference>
<evidence type="ECO:0000313" key="2">
    <source>
        <dbReference type="EMBL" id="SMO62031.1"/>
    </source>
</evidence>
<dbReference type="Pfam" id="PF17425">
    <property type="entry name" value="Arylsulfotran_N"/>
    <property type="match status" value="1"/>
</dbReference>
<proteinExistence type="predicted"/>
<dbReference type="PANTHER" id="PTHR35340">
    <property type="entry name" value="PQQ ENZYME REPEAT PROTEIN-RELATED"/>
    <property type="match status" value="1"/>
</dbReference>
<reference evidence="2 3" key="1">
    <citation type="submission" date="2017-05" db="EMBL/GenBank/DDBJ databases">
        <authorList>
            <person name="Varghese N."/>
            <person name="Submissions S."/>
        </authorList>
    </citation>
    <scope>NUCLEOTIDE SEQUENCE [LARGE SCALE GENOMIC DNA]</scope>
    <source>
        <strain evidence="2 3">DSM 21985</strain>
    </source>
</reference>
<dbReference type="InterPro" id="IPR010262">
    <property type="entry name" value="Arylsulfotransferase_bact"/>
</dbReference>
<dbReference type="Pfam" id="PF05935">
    <property type="entry name" value="Arylsulfotrans"/>
    <property type="match status" value="1"/>
</dbReference>
<dbReference type="InterPro" id="IPR053143">
    <property type="entry name" value="Arylsulfate_ST"/>
</dbReference>
<dbReference type="AlphaFoldDB" id="A0A521CTH1"/>
<evidence type="ECO:0000313" key="3">
    <source>
        <dbReference type="Proteomes" id="UP000317557"/>
    </source>
</evidence>
<dbReference type="SUPFAM" id="SSF101898">
    <property type="entry name" value="NHL repeat"/>
    <property type="match status" value="1"/>
</dbReference>
<keyword evidence="3" id="KW-1185">Reference proteome</keyword>
<gene>
    <name evidence="2" type="ORF">SAMN06265219_106103</name>
</gene>
<dbReference type="EMBL" id="FXTP01000006">
    <property type="protein sequence ID" value="SMO62031.1"/>
    <property type="molecule type" value="Genomic_DNA"/>
</dbReference>
<dbReference type="PANTHER" id="PTHR35340:SF10">
    <property type="entry name" value="CYTOPLASMIC PROTEIN"/>
    <property type="match status" value="1"/>
</dbReference>
<dbReference type="Gene3D" id="2.60.40.3100">
    <property type="entry name" value="Arylsulphate sulphotransferase monomer, N-terminal domain"/>
    <property type="match status" value="1"/>
</dbReference>
<dbReference type="RefSeq" id="WP_142454130.1">
    <property type="nucleotide sequence ID" value="NZ_FXTP01000006.1"/>
</dbReference>
<dbReference type="InterPro" id="IPR035391">
    <property type="entry name" value="Arylsulfotran_N"/>
</dbReference>
<dbReference type="Gene3D" id="2.60.40.2340">
    <property type="match status" value="1"/>
</dbReference>
<keyword evidence="2" id="KW-0808">Transferase</keyword>
<accession>A0A521CTH1</accession>
<evidence type="ECO:0000259" key="1">
    <source>
        <dbReference type="Pfam" id="PF17425"/>
    </source>
</evidence>
<name>A0A521CTH1_9BACT</name>
<sequence>MRKIILGIWVLFALYFMGCKNGTKSSPNQEAALLEFTIEELPNTVFSVDEEDGLVKVTNRSSIDGEVDWTSLKASFEVSEGAKVLVQETEQVSGETVNDFSEGVFYTIISEDEATQQTYFVYLTRDLPMNYLLLEEPEVQLNPSGKNPLAALVHLKKRETISVNMDVLGDIPIEKNFILEDAQNSIPVLGLYPDTQNQVVLYIYNNDGQSARDTLIMETEPLPDFFPTPEINIVKEDQMEPGMHFNDFHIGNNGVFNSYPFIFDNNGDIRWVMDLSDVGKAVWSVHFYDNKANTLYFTHSSSIFEYDMLGNELNEINMGGHITHHEVRKIPNGNYLVAVNKDGATMIQDGQEKTSLEDFVFEVDQAGNIVKEWDMAEVLDVNRTDLVDGGQDWFHMNAIWYDSNDRGLIISGRKQGLVKVDQDNDPQWILAPHKGWGQAGRYEKTGDTEPYLLTAVNRFTGTPYNEEVQLGTEESDQFSWVWGQHAPLILPNGNLLVFDNGFNRNFGEAGSDYSLITEYEIDEENMTVSEVWSYGRERGEELFSNIISDVDFLPETGNRLFMPGVVNYGGGSYSKMVELSYPHKEVVFEATVHFKNQLANGQGWGNIDITYRGERVKLYRNEIIFSEKR</sequence>
<organism evidence="2 3">
    <name type="scientific">Gracilimonas mengyeensis</name>
    <dbReference type="NCBI Taxonomy" id="1302730"/>
    <lineage>
        <taxon>Bacteria</taxon>
        <taxon>Pseudomonadati</taxon>
        <taxon>Balneolota</taxon>
        <taxon>Balneolia</taxon>
        <taxon>Balneolales</taxon>
        <taxon>Balneolaceae</taxon>
        <taxon>Gracilimonas</taxon>
    </lineage>
</organism>
<feature type="domain" description="Arylsulfotransferase N-terminal" evidence="1">
    <location>
        <begin position="139"/>
        <end position="219"/>
    </location>
</feature>